<name>A0A9K3DAJ1_9EUKA</name>
<proteinExistence type="predicted"/>
<evidence type="ECO:0000313" key="1">
    <source>
        <dbReference type="EMBL" id="GIQ91959.1"/>
    </source>
</evidence>
<accession>A0A9K3DAJ1</accession>
<dbReference type="EMBL" id="BDIP01008681">
    <property type="protein sequence ID" value="GIQ91959.1"/>
    <property type="molecule type" value="Genomic_DNA"/>
</dbReference>
<organism evidence="1 2">
    <name type="scientific">Kipferlia bialata</name>
    <dbReference type="NCBI Taxonomy" id="797122"/>
    <lineage>
        <taxon>Eukaryota</taxon>
        <taxon>Metamonada</taxon>
        <taxon>Carpediemonas-like organisms</taxon>
        <taxon>Kipferlia</taxon>
    </lineage>
</organism>
<keyword evidence="2" id="KW-1185">Reference proteome</keyword>
<dbReference type="Proteomes" id="UP000265618">
    <property type="component" value="Unassembled WGS sequence"/>
</dbReference>
<protein>
    <submittedName>
        <fullName evidence="1">Uncharacterized protein</fullName>
    </submittedName>
</protein>
<gene>
    <name evidence="1" type="ORF">KIPB_015459</name>
</gene>
<dbReference type="AlphaFoldDB" id="A0A9K3DAJ1"/>
<comment type="caution">
    <text evidence="1">The sequence shown here is derived from an EMBL/GenBank/DDBJ whole genome shotgun (WGS) entry which is preliminary data.</text>
</comment>
<feature type="non-terminal residue" evidence="1">
    <location>
        <position position="1"/>
    </location>
</feature>
<reference evidence="1 2" key="1">
    <citation type="journal article" date="2018" name="PLoS ONE">
        <title>The draft genome of Kipferlia bialata reveals reductive genome evolution in fornicate parasites.</title>
        <authorList>
            <person name="Tanifuji G."/>
            <person name="Takabayashi S."/>
            <person name="Kume K."/>
            <person name="Takagi M."/>
            <person name="Nakayama T."/>
            <person name="Kamikawa R."/>
            <person name="Inagaki Y."/>
            <person name="Hashimoto T."/>
        </authorList>
    </citation>
    <scope>NUCLEOTIDE SEQUENCE [LARGE SCALE GENOMIC DNA]</scope>
    <source>
        <strain evidence="1">NY0173</strain>
    </source>
</reference>
<feature type="non-terminal residue" evidence="1">
    <location>
        <position position="116"/>
    </location>
</feature>
<evidence type="ECO:0000313" key="2">
    <source>
        <dbReference type="Proteomes" id="UP000265618"/>
    </source>
</evidence>
<sequence>SLYLSCDTDKEVPLDLPLCSLAPAQDRMSTVKMTARVVKNAEEEAERQREAGEYTVCGDGEVLVFPRPILEEIVRVPGLDLDPSTVAVCGSPEAGAMLSTTLLTKGHNTVVAAIHD</sequence>